<dbReference type="OrthoDB" id="1451549at2"/>
<comment type="caution">
    <text evidence="1">The sequence shown here is derived from an EMBL/GenBank/DDBJ whole genome shotgun (WGS) entry which is preliminary data.</text>
</comment>
<protein>
    <submittedName>
        <fullName evidence="1">Uncharacterized protein</fullName>
    </submittedName>
</protein>
<dbReference type="AlphaFoldDB" id="A0A554VI04"/>
<gene>
    <name evidence="1" type="ORF">FOF46_16365</name>
</gene>
<sequence length="74" mass="8430">MKLIDEALAFESKKIGHMSTSDRVSASREAKALVLKINEIYKITKDPKLMEIMKTITVKKRKIEKRLKGLLNSA</sequence>
<organism evidence="1 2">
    <name type="scientific">Aquimarina algiphila</name>
    <dbReference type="NCBI Taxonomy" id="2047982"/>
    <lineage>
        <taxon>Bacteria</taxon>
        <taxon>Pseudomonadati</taxon>
        <taxon>Bacteroidota</taxon>
        <taxon>Flavobacteriia</taxon>
        <taxon>Flavobacteriales</taxon>
        <taxon>Flavobacteriaceae</taxon>
        <taxon>Aquimarina</taxon>
    </lineage>
</organism>
<dbReference type="RefSeq" id="WP_143917203.1">
    <property type="nucleotide sequence ID" value="NZ_CANLFO010000009.1"/>
</dbReference>
<dbReference type="Proteomes" id="UP000318833">
    <property type="component" value="Unassembled WGS sequence"/>
</dbReference>
<dbReference type="EMBL" id="VLNR01000035">
    <property type="protein sequence ID" value="TSE07254.1"/>
    <property type="molecule type" value="Genomic_DNA"/>
</dbReference>
<reference evidence="1 2" key="1">
    <citation type="submission" date="2019-07" db="EMBL/GenBank/DDBJ databases">
        <title>The draft genome sequence of Aquimarina algiphila M91.</title>
        <authorList>
            <person name="Meng X."/>
        </authorList>
    </citation>
    <scope>NUCLEOTIDE SEQUENCE [LARGE SCALE GENOMIC DNA]</scope>
    <source>
        <strain evidence="1 2">M91</strain>
    </source>
</reference>
<name>A0A554VI04_9FLAO</name>
<proteinExistence type="predicted"/>
<keyword evidence="2" id="KW-1185">Reference proteome</keyword>
<accession>A0A554VI04</accession>
<evidence type="ECO:0000313" key="2">
    <source>
        <dbReference type="Proteomes" id="UP000318833"/>
    </source>
</evidence>
<evidence type="ECO:0000313" key="1">
    <source>
        <dbReference type="EMBL" id="TSE07254.1"/>
    </source>
</evidence>